<dbReference type="InterPro" id="IPR025497">
    <property type="entry name" value="PatA-like_N"/>
</dbReference>
<dbReference type="PANTHER" id="PTHR36304:SF4">
    <property type="entry name" value="DUF4388 DOMAIN-CONTAINING PROTEIN"/>
    <property type="match status" value="1"/>
</dbReference>
<dbReference type="PANTHER" id="PTHR36304">
    <property type="entry name" value="DOMAIN GTPASE-ACTIVATING PROTEIN, PUTATIVE-RELATED-RELATED"/>
    <property type="match status" value="1"/>
</dbReference>
<comment type="caution">
    <text evidence="2">The sequence shown here is derived from an EMBL/GenBank/DDBJ whole genome shotgun (WGS) entry which is preliminary data.</text>
</comment>
<sequence>MKGNLAAIGGADIVKALCLIGKSGRLTITSEEETGLIYLKSGNVINAEDGNLRGEDALYSLILKDSGQFHYEPAMTLVDQNIHLGSESLFIGLSSQVDRYHYLLARGPKLDDRLRATPLAADAPYDEEARTIARLLSKPLSLRDALKRSPYSRLKTMELVSRLSTDQIITITGKSAPIATDEEEDAASLEADLKVVSIGEVVQILVLTRRDGRLTAQWDDREGEVYIQHGNLTFASVESLEGLGAVYRLLTWKDGTCQFFANEEPTTQNIRKNIERIFVEGIDILAKFNKFMDEFPSLNAYVDVISVTGQETISPKESKILKIVNEHETLNDVIKHSPYSDVETLEIAAKLYSQRMIGLSKGLRGQKEVDYDKEAEDLLKDLL</sequence>
<accession>A0A9D5JYB7</accession>
<feature type="domain" description="PatA-like N-terminal" evidence="1">
    <location>
        <begin position="2"/>
        <end position="98"/>
    </location>
</feature>
<dbReference type="AlphaFoldDB" id="A0A9D5JYB7"/>
<feature type="domain" description="PatA-like N-terminal" evidence="1">
    <location>
        <begin position="191"/>
        <end position="284"/>
    </location>
</feature>
<dbReference type="EMBL" id="WJJP01000563">
    <property type="protein sequence ID" value="MBD3326330.1"/>
    <property type="molecule type" value="Genomic_DNA"/>
</dbReference>
<evidence type="ECO:0000313" key="3">
    <source>
        <dbReference type="Proteomes" id="UP000649604"/>
    </source>
</evidence>
<proteinExistence type="predicted"/>
<evidence type="ECO:0000313" key="2">
    <source>
        <dbReference type="EMBL" id="MBD3326330.1"/>
    </source>
</evidence>
<name>A0A9D5JYB7_9BACT</name>
<dbReference type="Proteomes" id="UP000649604">
    <property type="component" value="Unassembled WGS sequence"/>
</dbReference>
<dbReference type="Pfam" id="PF14332">
    <property type="entry name" value="DUF4388"/>
    <property type="match status" value="2"/>
</dbReference>
<gene>
    <name evidence="2" type="ORF">GF339_17225</name>
</gene>
<reference evidence="2" key="1">
    <citation type="submission" date="2019-11" db="EMBL/GenBank/DDBJ databases">
        <title>Microbial mats filling the niche in hypersaline microbial mats.</title>
        <authorList>
            <person name="Wong H.L."/>
            <person name="Macleod F.I."/>
            <person name="White R.A. III"/>
            <person name="Burns B.P."/>
        </authorList>
    </citation>
    <scope>NUCLEOTIDE SEQUENCE</scope>
    <source>
        <strain evidence="2">Rbin_158</strain>
    </source>
</reference>
<evidence type="ECO:0000259" key="1">
    <source>
        <dbReference type="Pfam" id="PF14332"/>
    </source>
</evidence>
<organism evidence="2 3">
    <name type="scientific">candidate division KSB3 bacterium</name>
    <dbReference type="NCBI Taxonomy" id="2044937"/>
    <lineage>
        <taxon>Bacteria</taxon>
        <taxon>candidate division KSB3</taxon>
    </lineage>
</organism>
<protein>
    <submittedName>
        <fullName evidence="2">DUF4388 domain-containing protein</fullName>
    </submittedName>
</protein>